<dbReference type="InterPro" id="IPR053745">
    <property type="entry name" value="Viral_Tail_Comp_sf"/>
</dbReference>
<name>A0A8S5P780_9CAUD</name>
<dbReference type="EMBL" id="BK015356">
    <property type="protein sequence ID" value="DAE02950.1"/>
    <property type="molecule type" value="Genomic_DNA"/>
</dbReference>
<organism evidence="1">
    <name type="scientific">Siphoviridae sp. ctM4S20</name>
    <dbReference type="NCBI Taxonomy" id="2825458"/>
    <lineage>
        <taxon>Viruses</taxon>
        <taxon>Duplodnaviria</taxon>
        <taxon>Heunggongvirae</taxon>
        <taxon>Uroviricota</taxon>
        <taxon>Caudoviricetes</taxon>
    </lineage>
</organism>
<dbReference type="Gene3D" id="3.30.2000.30">
    <property type="match status" value="1"/>
</dbReference>
<proteinExistence type="predicted"/>
<sequence>MKQPDQQLFDEIYKRISSLGYDIYLALPDMSAKYPFCVMGDTHLMPSPTKSGLIGLVSTRVHIWDDINNRRRLSDMIYKIQNELSKINRIENRSWSMGLSSNSQIIKDNSTEETLFHAVIDMEFKFV</sequence>
<protein>
    <submittedName>
        <fullName evidence="1">Uncharacterized protein</fullName>
    </submittedName>
</protein>
<accession>A0A8S5P780</accession>
<reference evidence="1" key="1">
    <citation type="journal article" date="2021" name="Proc. Natl. Acad. Sci. U.S.A.">
        <title>A Catalog of Tens of Thousands of Viruses from Human Metagenomes Reveals Hidden Associations with Chronic Diseases.</title>
        <authorList>
            <person name="Tisza M.J."/>
            <person name="Buck C.B."/>
        </authorList>
    </citation>
    <scope>NUCLEOTIDE SEQUENCE</scope>
    <source>
        <strain evidence="1">CtM4S20</strain>
    </source>
</reference>
<evidence type="ECO:0000313" key="1">
    <source>
        <dbReference type="EMBL" id="DAE02950.1"/>
    </source>
</evidence>